<dbReference type="AlphaFoldDB" id="A0A3N4I6Z6"/>
<gene>
    <name evidence="2" type="ORF">BJ508DRAFT_306753</name>
</gene>
<sequence>MSKSRSDPQPELRTSRNKPTQRTHSTVRALSLIPQTPNGQGRTTHVEQSARGYLILSARQHENKKRIGPDWEEVARVQGTGRKCTRWIKVAWFQPLFGSTTHMRIGYVRYRLSASCTHSTKSLYEKYIMQYCNGEATYQKNDCRKGDTRMRKIRWSTTRVYKLEPIRPLHEQTYKTDRDVTRRTNRQAGKLQRLLYVCLPEAFNYLTCELASEFNHGYEVTTSLVEPIPRATSQHNRS</sequence>
<accession>A0A3N4I6Z6</accession>
<organism evidence="2 3">
    <name type="scientific">Ascobolus immersus RN42</name>
    <dbReference type="NCBI Taxonomy" id="1160509"/>
    <lineage>
        <taxon>Eukaryota</taxon>
        <taxon>Fungi</taxon>
        <taxon>Dikarya</taxon>
        <taxon>Ascomycota</taxon>
        <taxon>Pezizomycotina</taxon>
        <taxon>Pezizomycetes</taxon>
        <taxon>Pezizales</taxon>
        <taxon>Ascobolaceae</taxon>
        <taxon>Ascobolus</taxon>
    </lineage>
</organism>
<feature type="region of interest" description="Disordered" evidence="1">
    <location>
        <begin position="1"/>
        <end position="26"/>
    </location>
</feature>
<name>A0A3N4I6Z6_ASCIM</name>
<evidence type="ECO:0000313" key="2">
    <source>
        <dbReference type="EMBL" id="RPA81247.1"/>
    </source>
</evidence>
<evidence type="ECO:0000256" key="1">
    <source>
        <dbReference type="SAM" id="MobiDB-lite"/>
    </source>
</evidence>
<dbReference type="Proteomes" id="UP000275078">
    <property type="component" value="Unassembled WGS sequence"/>
</dbReference>
<proteinExistence type="predicted"/>
<reference evidence="2 3" key="1">
    <citation type="journal article" date="2018" name="Nat. Ecol. Evol.">
        <title>Pezizomycetes genomes reveal the molecular basis of ectomycorrhizal truffle lifestyle.</title>
        <authorList>
            <person name="Murat C."/>
            <person name="Payen T."/>
            <person name="Noel B."/>
            <person name="Kuo A."/>
            <person name="Morin E."/>
            <person name="Chen J."/>
            <person name="Kohler A."/>
            <person name="Krizsan K."/>
            <person name="Balestrini R."/>
            <person name="Da Silva C."/>
            <person name="Montanini B."/>
            <person name="Hainaut M."/>
            <person name="Levati E."/>
            <person name="Barry K.W."/>
            <person name="Belfiori B."/>
            <person name="Cichocki N."/>
            <person name="Clum A."/>
            <person name="Dockter R.B."/>
            <person name="Fauchery L."/>
            <person name="Guy J."/>
            <person name="Iotti M."/>
            <person name="Le Tacon F."/>
            <person name="Lindquist E.A."/>
            <person name="Lipzen A."/>
            <person name="Malagnac F."/>
            <person name="Mello A."/>
            <person name="Molinier V."/>
            <person name="Miyauchi S."/>
            <person name="Poulain J."/>
            <person name="Riccioni C."/>
            <person name="Rubini A."/>
            <person name="Sitrit Y."/>
            <person name="Splivallo R."/>
            <person name="Traeger S."/>
            <person name="Wang M."/>
            <person name="Zifcakova L."/>
            <person name="Wipf D."/>
            <person name="Zambonelli A."/>
            <person name="Paolocci F."/>
            <person name="Nowrousian M."/>
            <person name="Ottonello S."/>
            <person name="Baldrian P."/>
            <person name="Spatafora J.W."/>
            <person name="Henrissat B."/>
            <person name="Nagy L.G."/>
            <person name="Aury J.M."/>
            <person name="Wincker P."/>
            <person name="Grigoriev I.V."/>
            <person name="Bonfante P."/>
            <person name="Martin F.M."/>
        </authorList>
    </citation>
    <scope>NUCLEOTIDE SEQUENCE [LARGE SCALE GENOMIC DNA]</scope>
    <source>
        <strain evidence="2 3">RN42</strain>
    </source>
</reference>
<feature type="compositionally biased region" description="Basic and acidic residues" evidence="1">
    <location>
        <begin position="1"/>
        <end position="14"/>
    </location>
</feature>
<keyword evidence="3" id="KW-1185">Reference proteome</keyword>
<protein>
    <submittedName>
        <fullName evidence="2">Uncharacterized protein</fullName>
    </submittedName>
</protein>
<evidence type="ECO:0000313" key="3">
    <source>
        <dbReference type="Proteomes" id="UP000275078"/>
    </source>
</evidence>
<dbReference type="EMBL" id="ML119681">
    <property type="protein sequence ID" value="RPA81247.1"/>
    <property type="molecule type" value="Genomic_DNA"/>
</dbReference>